<feature type="transmembrane region" description="Helical" evidence="8">
    <location>
        <begin position="215"/>
        <end position="244"/>
    </location>
</feature>
<dbReference type="InterPro" id="IPR037294">
    <property type="entry name" value="ABC_BtuC-like"/>
</dbReference>
<feature type="transmembrane region" description="Helical" evidence="8">
    <location>
        <begin position="129"/>
        <end position="152"/>
    </location>
</feature>
<evidence type="ECO:0000256" key="7">
    <source>
        <dbReference type="ARBA" id="ARBA00023136"/>
    </source>
</evidence>
<dbReference type="Gene3D" id="1.10.3470.10">
    <property type="entry name" value="ABC transporter involved in vitamin B12 uptake, BtuC"/>
    <property type="match status" value="1"/>
</dbReference>
<keyword evidence="6 8" id="KW-1133">Transmembrane helix</keyword>
<reference evidence="9" key="1">
    <citation type="submission" date="2022-03" db="EMBL/GenBank/DDBJ databases">
        <authorList>
            <person name="Vrbovska V."/>
            <person name="Kovarovic V."/>
            <person name="Botka T."/>
            <person name="Pantucek R."/>
        </authorList>
    </citation>
    <scope>NUCLEOTIDE SEQUENCE</scope>
    <source>
        <strain evidence="9">CCM 2609</strain>
    </source>
</reference>
<evidence type="ECO:0000256" key="3">
    <source>
        <dbReference type="ARBA" id="ARBA00022448"/>
    </source>
</evidence>
<feature type="transmembrane region" description="Helical" evidence="8">
    <location>
        <begin position="172"/>
        <end position="192"/>
    </location>
</feature>
<dbReference type="PANTHER" id="PTHR30472:SF25">
    <property type="entry name" value="ABC TRANSPORTER PERMEASE PROTEIN MJ0876-RELATED"/>
    <property type="match status" value="1"/>
</dbReference>
<dbReference type="Pfam" id="PF01032">
    <property type="entry name" value="FecCD"/>
    <property type="match status" value="1"/>
</dbReference>
<evidence type="ECO:0000256" key="1">
    <source>
        <dbReference type="ARBA" id="ARBA00004651"/>
    </source>
</evidence>
<feature type="transmembrane region" description="Helical" evidence="8">
    <location>
        <begin position="87"/>
        <end position="117"/>
    </location>
</feature>
<protein>
    <submittedName>
        <fullName evidence="9">Iron ABC transporter permease</fullName>
    </submittedName>
</protein>
<dbReference type="CDD" id="cd06550">
    <property type="entry name" value="TM_ABC_iron-siderophores_like"/>
    <property type="match status" value="1"/>
</dbReference>
<sequence>MKRNNILIALIVCLILCHLFYDNGLIGLTDPLNQSILLEVRLPRVIMGVVAGIVLSISGLAFQVILRNNLADSFSLGIASGASLGSAVGVIAGMSLVMIALSGIVMSLLTLLIVILLSMMIKVSHQSVWIVLSGLFINLFCSSVLYMLILFVPDKTRDIMNYLFGTLDNVTINEMFVVLPVSFAGILLLFYYHRPLELLSLGQEHALVLGLKTRFMYVLLTIASVMTAVLISYTGIIGFVGMVVPPFVRLFMKGNFINKMCTTAFLGIIVVLLGDFLGKVIAPPVQIPVSVMMCIIGLPLLVITTVKEMRISRI</sequence>
<feature type="transmembrane region" description="Helical" evidence="8">
    <location>
        <begin position="46"/>
        <end position="66"/>
    </location>
</feature>
<dbReference type="PANTHER" id="PTHR30472">
    <property type="entry name" value="FERRIC ENTEROBACTIN TRANSPORT SYSTEM PERMEASE PROTEIN"/>
    <property type="match status" value="1"/>
</dbReference>
<keyword evidence="5 8" id="KW-0812">Transmembrane</keyword>
<name>A0ABY3ZU04_9STAP</name>
<dbReference type="Proteomes" id="UP000830343">
    <property type="component" value="Chromosome"/>
</dbReference>
<dbReference type="InterPro" id="IPR000522">
    <property type="entry name" value="ABC_transptr_permease_BtuC"/>
</dbReference>
<dbReference type="EMBL" id="CP094348">
    <property type="protein sequence ID" value="UOB20365.1"/>
    <property type="molecule type" value="Genomic_DNA"/>
</dbReference>
<feature type="transmembrane region" description="Helical" evidence="8">
    <location>
        <begin position="256"/>
        <end position="273"/>
    </location>
</feature>
<dbReference type="SUPFAM" id="SSF81345">
    <property type="entry name" value="ABC transporter involved in vitamin B12 uptake, BtuC"/>
    <property type="match status" value="1"/>
</dbReference>
<keyword evidence="10" id="KW-1185">Reference proteome</keyword>
<evidence type="ECO:0000313" key="9">
    <source>
        <dbReference type="EMBL" id="UOB20365.1"/>
    </source>
</evidence>
<comment type="subcellular location">
    <subcellularLocation>
        <location evidence="1">Cell membrane</location>
        <topology evidence="1">Multi-pass membrane protein</topology>
    </subcellularLocation>
</comment>
<evidence type="ECO:0000256" key="2">
    <source>
        <dbReference type="ARBA" id="ARBA00007935"/>
    </source>
</evidence>
<proteinExistence type="inferred from homology"/>
<evidence type="ECO:0000256" key="8">
    <source>
        <dbReference type="SAM" id="Phobius"/>
    </source>
</evidence>
<keyword evidence="7 8" id="KW-0472">Membrane</keyword>
<evidence type="ECO:0000313" key="10">
    <source>
        <dbReference type="Proteomes" id="UP000830343"/>
    </source>
</evidence>
<evidence type="ECO:0000256" key="5">
    <source>
        <dbReference type="ARBA" id="ARBA00022692"/>
    </source>
</evidence>
<dbReference type="RefSeq" id="WP_243365733.1">
    <property type="nucleotide sequence ID" value="NZ_CP094348.1"/>
</dbReference>
<gene>
    <name evidence="9" type="ORF">MRZ06_10330</name>
</gene>
<feature type="transmembrane region" description="Helical" evidence="8">
    <location>
        <begin position="285"/>
        <end position="306"/>
    </location>
</feature>
<comment type="similarity">
    <text evidence="2">Belongs to the binding-protein-dependent transport system permease family. FecCD subfamily.</text>
</comment>
<evidence type="ECO:0000256" key="6">
    <source>
        <dbReference type="ARBA" id="ARBA00022989"/>
    </source>
</evidence>
<evidence type="ECO:0000256" key="4">
    <source>
        <dbReference type="ARBA" id="ARBA00022475"/>
    </source>
</evidence>
<reference evidence="9" key="2">
    <citation type="submission" date="2022-04" db="EMBL/GenBank/DDBJ databases">
        <title>Antimicrobial genetic elements in methicillin-resistant Macrococcus armenti.</title>
        <authorList>
            <person name="Keller J.E."/>
            <person name="Schwendener S."/>
            <person name="Pantucek R."/>
            <person name="Perreten V."/>
        </authorList>
    </citation>
    <scope>NUCLEOTIDE SEQUENCE</scope>
    <source>
        <strain evidence="9">CCM 2609</strain>
    </source>
</reference>
<organism evidence="9 10">
    <name type="scientific">Macrococcus armenti</name>
    <dbReference type="NCBI Taxonomy" id="2875764"/>
    <lineage>
        <taxon>Bacteria</taxon>
        <taxon>Bacillati</taxon>
        <taxon>Bacillota</taxon>
        <taxon>Bacilli</taxon>
        <taxon>Bacillales</taxon>
        <taxon>Staphylococcaceae</taxon>
        <taxon>Macrococcus</taxon>
    </lineage>
</organism>
<keyword evidence="4" id="KW-1003">Cell membrane</keyword>
<accession>A0ABY3ZU04</accession>
<keyword evidence="3" id="KW-0813">Transport</keyword>